<evidence type="ECO:0000256" key="1">
    <source>
        <dbReference type="SAM" id="SignalP"/>
    </source>
</evidence>
<evidence type="ECO:0008006" key="4">
    <source>
        <dbReference type="Google" id="ProtNLM"/>
    </source>
</evidence>
<dbReference type="EMBL" id="JBHLZU010000009">
    <property type="protein sequence ID" value="MFB9904476.1"/>
    <property type="molecule type" value="Genomic_DNA"/>
</dbReference>
<accession>A0ABV5ZUA7</accession>
<proteinExistence type="predicted"/>
<dbReference type="Proteomes" id="UP001589693">
    <property type="component" value="Unassembled WGS sequence"/>
</dbReference>
<comment type="caution">
    <text evidence="2">The sequence shown here is derived from an EMBL/GenBank/DDBJ whole genome shotgun (WGS) entry which is preliminary data.</text>
</comment>
<keyword evidence="3" id="KW-1185">Reference proteome</keyword>
<keyword evidence="1" id="KW-0732">Signal</keyword>
<protein>
    <recommendedName>
        <fullName evidence="4">Secreted protein</fullName>
    </recommendedName>
</protein>
<name>A0ABV5ZUA7_9PSEU</name>
<sequence length="126" mass="13517">MFRRIAAVVALVCVGAVLPAGSAAADQRGDCRATASVPTYSGGQIYAKASVTCKNRHANLVVRAWVVRDGSLQGVGTDKTCPNSKTCEVTATKPNMKGDQEWCTIARAFNFGSGYARDEKCEHWDF</sequence>
<organism evidence="2 3">
    <name type="scientific">Allokutzneria oryzae</name>
    <dbReference type="NCBI Taxonomy" id="1378989"/>
    <lineage>
        <taxon>Bacteria</taxon>
        <taxon>Bacillati</taxon>
        <taxon>Actinomycetota</taxon>
        <taxon>Actinomycetes</taxon>
        <taxon>Pseudonocardiales</taxon>
        <taxon>Pseudonocardiaceae</taxon>
        <taxon>Allokutzneria</taxon>
    </lineage>
</organism>
<evidence type="ECO:0000313" key="3">
    <source>
        <dbReference type="Proteomes" id="UP001589693"/>
    </source>
</evidence>
<gene>
    <name evidence="2" type="ORF">ACFFQA_11095</name>
</gene>
<reference evidence="2 3" key="1">
    <citation type="submission" date="2024-09" db="EMBL/GenBank/DDBJ databases">
        <authorList>
            <person name="Sun Q."/>
            <person name="Mori K."/>
        </authorList>
    </citation>
    <scope>NUCLEOTIDE SEQUENCE [LARGE SCALE GENOMIC DNA]</scope>
    <source>
        <strain evidence="2 3">TBRC 7907</strain>
    </source>
</reference>
<feature type="signal peptide" evidence="1">
    <location>
        <begin position="1"/>
        <end position="25"/>
    </location>
</feature>
<feature type="chain" id="PRO_5046633570" description="Secreted protein" evidence="1">
    <location>
        <begin position="26"/>
        <end position="126"/>
    </location>
</feature>
<dbReference type="RefSeq" id="WP_377851674.1">
    <property type="nucleotide sequence ID" value="NZ_JBHLZU010000009.1"/>
</dbReference>
<evidence type="ECO:0000313" key="2">
    <source>
        <dbReference type="EMBL" id="MFB9904476.1"/>
    </source>
</evidence>